<dbReference type="PANTHER" id="PTHR41533">
    <property type="entry name" value="L,D-TRANSPEPTIDASE HI_1667-RELATED"/>
    <property type="match status" value="1"/>
</dbReference>
<keyword evidence="6 7" id="KW-0961">Cell wall biogenesis/degradation</keyword>
<dbReference type="SUPFAM" id="SSF47090">
    <property type="entry name" value="PGBD-like"/>
    <property type="match status" value="1"/>
</dbReference>
<dbReference type="GO" id="GO:0016740">
    <property type="term" value="F:transferase activity"/>
    <property type="evidence" value="ECO:0007669"/>
    <property type="project" value="UniProtKB-KW"/>
</dbReference>
<dbReference type="OrthoDB" id="9778545at2"/>
<reference evidence="10 11" key="1">
    <citation type="submission" date="2014-03" db="EMBL/GenBank/DDBJ databases">
        <title>Draft Genome Sequence of Actibacterium mucosum KCTC 23349, a Marine Alphaproteobacterium with Complex Ionic Requirements Isolated from Mediterranean Seawater at Malvarrosa Beach, Valencia, Spain.</title>
        <authorList>
            <person name="Arahal D.R."/>
            <person name="Shao Z."/>
            <person name="Lai Q."/>
            <person name="Pujalte M.J."/>
        </authorList>
    </citation>
    <scope>NUCLEOTIDE SEQUENCE [LARGE SCALE GENOMIC DNA]</scope>
    <source>
        <strain evidence="10 11">KCTC 23349</strain>
    </source>
</reference>
<dbReference type="SUPFAM" id="SSF141523">
    <property type="entry name" value="L,D-transpeptidase catalytic domain-like"/>
    <property type="match status" value="1"/>
</dbReference>
<dbReference type="Pfam" id="PF03734">
    <property type="entry name" value="YkuD"/>
    <property type="match status" value="1"/>
</dbReference>
<keyword evidence="3" id="KW-0808">Transferase</keyword>
<evidence type="ECO:0000256" key="3">
    <source>
        <dbReference type="ARBA" id="ARBA00022679"/>
    </source>
</evidence>
<evidence type="ECO:0000256" key="4">
    <source>
        <dbReference type="ARBA" id="ARBA00022960"/>
    </source>
</evidence>
<keyword evidence="8" id="KW-0732">Signal</keyword>
<dbReference type="AlphaFoldDB" id="A0A037ZLF3"/>
<evidence type="ECO:0000256" key="6">
    <source>
        <dbReference type="ARBA" id="ARBA00023316"/>
    </source>
</evidence>
<dbReference type="InterPro" id="IPR036365">
    <property type="entry name" value="PGBD-like_sf"/>
</dbReference>
<dbReference type="InterPro" id="IPR036366">
    <property type="entry name" value="PGBDSf"/>
</dbReference>
<keyword evidence="4 7" id="KW-0133">Cell shape</keyword>
<dbReference type="PANTHER" id="PTHR41533:SF2">
    <property type="entry name" value="BLR7131 PROTEIN"/>
    <property type="match status" value="1"/>
</dbReference>
<protein>
    <submittedName>
        <fullName evidence="10">Peptidoglycan-binding protein</fullName>
    </submittedName>
</protein>
<feature type="signal peptide" evidence="8">
    <location>
        <begin position="1"/>
        <end position="29"/>
    </location>
</feature>
<proteinExistence type="inferred from homology"/>
<dbReference type="UniPathway" id="UPA00219"/>
<evidence type="ECO:0000259" key="9">
    <source>
        <dbReference type="PROSITE" id="PS52029"/>
    </source>
</evidence>
<evidence type="ECO:0000313" key="11">
    <source>
        <dbReference type="Proteomes" id="UP000026249"/>
    </source>
</evidence>
<evidence type="ECO:0000256" key="8">
    <source>
        <dbReference type="SAM" id="SignalP"/>
    </source>
</evidence>
<sequence>MTFSNLPAFARPLIAGAALSLAAAIPAFGQVTAFKQAVAEAASSSEALSEFYRTTNYEAIWTGKDDKARRRAFVKALASVDAHGLPSSRYSAEMVRELLKSAKSSRDLGRVEVELSQMFLQYAQDLQSGVLDGTRLIEGIKRKPSRRDGTAQLVAFSKSAPNAYFKSLAPKSPEYKRLMAEKQRLERLLGAGGWGEGVPKGKLEPGDSGAKVVALRNRLIAMGYMKRSPSQSYDSKLQKAVQAFQIDHGLLADGVAGDATIAALNVPVQTRLEQVIVAMERERWLGDERGQRHILVNITDFHARIMENGQVAFKTRSVVGANTSDRRTPEFSDIMEHMVINPTWNVPRSIATKEYLPMLKKNPQAVSHLRITDARGQLVDRANTDFTQYSTRNFPFDIKQPPSRGNALGLVKFMFPNRHNIYLHDTPHKSLFGREARAFSHGCIRLNDPFDFAYELLSKQTANPQSFFAERLNTGRETTVPLEKQVPVHIIYRTAFTEPKGRVQFRTDIYGRDAKLFDALSEAGVVLRAVRS</sequence>
<evidence type="ECO:0000256" key="1">
    <source>
        <dbReference type="ARBA" id="ARBA00004752"/>
    </source>
</evidence>
<evidence type="ECO:0000256" key="2">
    <source>
        <dbReference type="ARBA" id="ARBA00005992"/>
    </source>
</evidence>
<dbReference type="GO" id="GO:0009252">
    <property type="term" value="P:peptidoglycan biosynthetic process"/>
    <property type="evidence" value="ECO:0007669"/>
    <property type="project" value="UniProtKB-UniPathway"/>
</dbReference>
<dbReference type="InterPro" id="IPR052905">
    <property type="entry name" value="LD-transpeptidase_YkuD-like"/>
</dbReference>
<feature type="active site" description="Nucleophile" evidence="7">
    <location>
        <position position="443"/>
    </location>
</feature>
<dbReference type="EMBL" id="JFKE01000002">
    <property type="protein sequence ID" value="KAJ56894.1"/>
    <property type="molecule type" value="Genomic_DNA"/>
</dbReference>
<dbReference type="GO" id="GO:0008360">
    <property type="term" value="P:regulation of cell shape"/>
    <property type="evidence" value="ECO:0007669"/>
    <property type="project" value="UniProtKB-UniRule"/>
</dbReference>
<dbReference type="Proteomes" id="UP000026249">
    <property type="component" value="Unassembled WGS sequence"/>
</dbReference>
<gene>
    <name evidence="10" type="ORF">ACMU_08125</name>
</gene>
<comment type="pathway">
    <text evidence="1 7">Cell wall biogenesis; peptidoglycan biosynthesis.</text>
</comment>
<dbReference type="GO" id="GO:0004180">
    <property type="term" value="F:carboxypeptidase activity"/>
    <property type="evidence" value="ECO:0007669"/>
    <property type="project" value="UniProtKB-ARBA"/>
</dbReference>
<dbReference type="Gene3D" id="2.40.440.10">
    <property type="entry name" value="L,D-transpeptidase catalytic domain-like"/>
    <property type="match status" value="1"/>
</dbReference>
<evidence type="ECO:0000256" key="7">
    <source>
        <dbReference type="PROSITE-ProRule" id="PRU01373"/>
    </source>
</evidence>
<accession>A0A037ZLF3</accession>
<dbReference type="Gene3D" id="1.10.101.10">
    <property type="entry name" value="PGBD-like superfamily/PGBD"/>
    <property type="match status" value="1"/>
</dbReference>
<evidence type="ECO:0000256" key="5">
    <source>
        <dbReference type="ARBA" id="ARBA00022984"/>
    </source>
</evidence>
<feature type="domain" description="L,D-TPase catalytic" evidence="9">
    <location>
        <begin position="292"/>
        <end position="468"/>
    </location>
</feature>
<dbReference type="InterPro" id="IPR045380">
    <property type="entry name" value="LD_TPept_scaffold_dom"/>
</dbReference>
<feature type="active site" description="Proton donor/acceptor" evidence="7">
    <location>
        <position position="424"/>
    </location>
</feature>
<keyword evidence="5 7" id="KW-0573">Peptidoglycan synthesis</keyword>
<dbReference type="InterPro" id="IPR038063">
    <property type="entry name" value="Transpep_catalytic_dom"/>
</dbReference>
<dbReference type="InterPro" id="IPR002477">
    <property type="entry name" value="Peptidoglycan-bd-like"/>
</dbReference>
<dbReference type="Pfam" id="PF01471">
    <property type="entry name" value="PG_binding_1"/>
    <property type="match status" value="1"/>
</dbReference>
<name>A0A037ZLF3_9RHOB</name>
<evidence type="ECO:0000313" key="10">
    <source>
        <dbReference type="EMBL" id="KAJ56894.1"/>
    </source>
</evidence>
<dbReference type="InterPro" id="IPR005490">
    <property type="entry name" value="LD_TPept_cat_dom"/>
</dbReference>
<dbReference type="PROSITE" id="PS52029">
    <property type="entry name" value="LD_TPASE"/>
    <property type="match status" value="1"/>
</dbReference>
<comment type="caution">
    <text evidence="10">The sequence shown here is derived from an EMBL/GenBank/DDBJ whole genome shotgun (WGS) entry which is preliminary data.</text>
</comment>
<keyword evidence="11" id="KW-1185">Reference proteome</keyword>
<dbReference type="CDD" id="cd16913">
    <property type="entry name" value="YkuD_like"/>
    <property type="match status" value="1"/>
</dbReference>
<dbReference type="RefSeq" id="WP_035257320.1">
    <property type="nucleotide sequence ID" value="NZ_JFKE01000002.1"/>
</dbReference>
<dbReference type="GO" id="GO:0071555">
    <property type="term" value="P:cell wall organization"/>
    <property type="evidence" value="ECO:0007669"/>
    <property type="project" value="UniProtKB-UniRule"/>
</dbReference>
<dbReference type="STRING" id="1454373.ACMU_08125"/>
<comment type="similarity">
    <text evidence="2">Belongs to the YkuD family.</text>
</comment>
<organism evidence="10 11">
    <name type="scientific">Actibacterium mucosum KCTC 23349</name>
    <dbReference type="NCBI Taxonomy" id="1454373"/>
    <lineage>
        <taxon>Bacteria</taxon>
        <taxon>Pseudomonadati</taxon>
        <taxon>Pseudomonadota</taxon>
        <taxon>Alphaproteobacteria</taxon>
        <taxon>Rhodobacterales</taxon>
        <taxon>Roseobacteraceae</taxon>
        <taxon>Actibacterium</taxon>
    </lineage>
</organism>
<feature type="chain" id="PRO_5001559517" evidence="8">
    <location>
        <begin position="30"/>
        <end position="532"/>
    </location>
</feature>
<dbReference type="Pfam" id="PF20142">
    <property type="entry name" value="Scaffold"/>
    <property type="match status" value="1"/>
</dbReference>